<reference evidence="1" key="1">
    <citation type="submission" date="2021-05" db="EMBL/GenBank/DDBJ databases">
        <authorList>
            <person name="Scholz U."/>
            <person name="Mascher M."/>
            <person name="Fiebig A."/>
        </authorList>
    </citation>
    <scope>NUCLEOTIDE SEQUENCE [LARGE SCALE GENOMIC DNA]</scope>
</reference>
<keyword evidence="2" id="KW-1185">Reference proteome</keyword>
<evidence type="ECO:0000313" key="1">
    <source>
        <dbReference type="EnsemblPlants" id="AVESA.00010b.r2.5DG0958470.1.CDS.1"/>
    </source>
</evidence>
<dbReference type="EnsemblPlants" id="AVESA.00010b.r2.5DG0958470.1">
    <property type="protein sequence ID" value="AVESA.00010b.r2.5DG0958470.1.CDS.1"/>
    <property type="gene ID" value="AVESA.00010b.r2.5DG0958470"/>
</dbReference>
<name>A0ACD5YDX6_AVESA</name>
<organism evidence="1 2">
    <name type="scientific">Avena sativa</name>
    <name type="common">Oat</name>
    <dbReference type="NCBI Taxonomy" id="4498"/>
    <lineage>
        <taxon>Eukaryota</taxon>
        <taxon>Viridiplantae</taxon>
        <taxon>Streptophyta</taxon>
        <taxon>Embryophyta</taxon>
        <taxon>Tracheophyta</taxon>
        <taxon>Spermatophyta</taxon>
        <taxon>Magnoliopsida</taxon>
        <taxon>Liliopsida</taxon>
        <taxon>Poales</taxon>
        <taxon>Poaceae</taxon>
        <taxon>BOP clade</taxon>
        <taxon>Pooideae</taxon>
        <taxon>Poodae</taxon>
        <taxon>Poeae</taxon>
        <taxon>Poeae Chloroplast Group 1 (Aveneae type)</taxon>
        <taxon>Aveninae</taxon>
        <taxon>Avena</taxon>
    </lineage>
</organism>
<accession>A0ACD5YDX6</accession>
<protein>
    <submittedName>
        <fullName evidence="1">Uncharacterized protein</fullName>
    </submittedName>
</protein>
<dbReference type="Proteomes" id="UP001732700">
    <property type="component" value="Chromosome 5D"/>
</dbReference>
<reference evidence="1" key="2">
    <citation type="submission" date="2025-09" db="UniProtKB">
        <authorList>
            <consortium name="EnsemblPlants"/>
        </authorList>
    </citation>
    <scope>IDENTIFICATION</scope>
</reference>
<sequence length="95" mass="10549">MGATSYERLSESRRRGGGGAWAVLRRGLLRLCAARRQGRWAQARRGRCCRRVSAGYGYDAEGYARNFDDGVWKADDEGVPWMRTGVAGRCPAPLL</sequence>
<proteinExistence type="predicted"/>
<evidence type="ECO:0000313" key="2">
    <source>
        <dbReference type="Proteomes" id="UP001732700"/>
    </source>
</evidence>